<dbReference type="InterPro" id="IPR051048">
    <property type="entry name" value="Peptidase_S8/S53_subtilisin"/>
</dbReference>
<feature type="active site" description="Charge relay system" evidence="5">
    <location>
        <position position="207"/>
    </location>
</feature>
<evidence type="ECO:0000256" key="2">
    <source>
        <dbReference type="ARBA" id="ARBA00022670"/>
    </source>
</evidence>
<dbReference type="CDD" id="cd07478">
    <property type="entry name" value="Peptidases_S8_CspA-like"/>
    <property type="match status" value="1"/>
</dbReference>
<dbReference type="PROSITE" id="PS51892">
    <property type="entry name" value="SUBTILASE"/>
    <property type="match status" value="1"/>
</dbReference>
<evidence type="ECO:0000256" key="4">
    <source>
        <dbReference type="ARBA" id="ARBA00022825"/>
    </source>
</evidence>
<proteinExistence type="inferred from homology"/>
<feature type="active site" description="Charge relay system" evidence="5">
    <location>
        <position position="136"/>
    </location>
</feature>
<evidence type="ECO:0000259" key="6">
    <source>
        <dbReference type="Pfam" id="PF00082"/>
    </source>
</evidence>
<evidence type="ECO:0000256" key="1">
    <source>
        <dbReference type="ARBA" id="ARBA00011073"/>
    </source>
</evidence>
<name>A0ABR7ICS5_9FIRM</name>
<keyword evidence="3 5" id="KW-0378">Hydrolase</keyword>
<evidence type="ECO:0000259" key="7">
    <source>
        <dbReference type="Pfam" id="PF18425"/>
    </source>
</evidence>
<evidence type="ECO:0000313" key="9">
    <source>
        <dbReference type="Proteomes" id="UP000621540"/>
    </source>
</evidence>
<dbReference type="InterPro" id="IPR034045">
    <property type="entry name" value="Pep_S8_CspA-like"/>
</dbReference>
<dbReference type="InterPro" id="IPR017310">
    <property type="entry name" value="Pept_S8A_subtilisin_clostridia"/>
</dbReference>
<dbReference type="PRINTS" id="PR00723">
    <property type="entry name" value="SUBTILISIN"/>
</dbReference>
<gene>
    <name evidence="8" type="ORF">H8Z76_11230</name>
</gene>
<evidence type="ECO:0000256" key="3">
    <source>
        <dbReference type="ARBA" id="ARBA00022801"/>
    </source>
</evidence>
<dbReference type="PROSITE" id="PS00138">
    <property type="entry name" value="SUBTILASE_SER"/>
    <property type="match status" value="1"/>
</dbReference>
<feature type="active site" description="Charge relay system" evidence="5">
    <location>
        <position position="528"/>
    </location>
</feature>
<dbReference type="PIRSF" id="PIRSF037894">
    <property type="entry name" value="Subtilisin_rel_CspABC"/>
    <property type="match status" value="1"/>
</dbReference>
<comment type="similarity">
    <text evidence="1 5">Belongs to the peptidase S8 family.</text>
</comment>
<sequence>MGNETDPKLENLLNLALDATQEELRKSGDLKTGYDPEDNVWELIIKYQGSLDELKEQIPRIRVIPLLRGYAVLYVEQQYVERVAEFENVLYVEKPKRLYFALDRAVREACINSFQSLGDRRNQDLRGRGILVAVLDGGIDYTHPDFRNPDGTTRILALWDQTITAGPAPYTYGIGTEYSRETINAALASEEPAERERICPSRDISGHGTHVTGIAAGNGRASGGRYTGVAPQSDLIIVKLGNATADSFPRTTQLMMALDYVLRKSLEYNMPIAVNISFGNSYGSHSGDSLLETFINDVAGVGRTVIVTGAGNEGSADGHTSGRFEPQIQARPGQTSKKIEFAVSEYEQSFSIQIWKSYVDDIAVSIKGPSGEGAGPLKQIQGPQRFRIGNTRLLVYYGEPSPYSPYQEIYLDFLPVANYVDSGIWSIELYPGRIVQGEYHLWMPGKEVRNPATGFLYPTEGTTLTIPATAAKSIAVAAYDAIYDQLADFSGRGYTRATNQIKPDLAAPGVDITAPAPGGGYTKKTGTSMAAPFVTGSAALLMQWGILYGNDSFLYGEKVRAYLLRGARQIPALNEYPNPILGWGVLCLRDSLPR</sequence>
<evidence type="ECO:0000256" key="5">
    <source>
        <dbReference type="PROSITE-ProRule" id="PRU01240"/>
    </source>
</evidence>
<dbReference type="PANTHER" id="PTHR43399:SF4">
    <property type="entry name" value="CELL WALL-ASSOCIATED PROTEASE"/>
    <property type="match status" value="1"/>
</dbReference>
<keyword evidence="9" id="KW-1185">Reference proteome</keyword>
<dbReference type="Gene3D" id="3.40.50.200">
    <property type="entry name" value="Peptidase S8/S53 domain"/>
    <property type="match status" value="1"/>
</dbReference>
<keyword evidence="2 5" id="KW-0645">Protease</keyword>
<accession>A0ABR7ICS5</accession>
<dbReference type="SUPFAM" id="SSF52743">
    <property type="entry name" value="Subtilisin-like"/>
    <property type="match status" value="1"/>
</dbReference>
<dbReference type="InterPro" id="IPR000209">
    <property type="entry name" value="Peptidase_S8/S53_dom"/>
</dbReference>
<dbReference type="InterPro" id="IPR041365">
    <property type="entry name" value="CspB_prodomain"/>
</dbReference>
<comment type="caution">
    <text evidence="8">The sequence shown here is derived from an EMBL/GenBank/DDBJ whole genome shotgun (WGS) entry which is preliminary data.</text>
</comment>
<dbReference type="Gene3D" id="2.60.120.1290">
    <property type="match status" value="1"/>
</dbReference>
<dbReference type="PANTHER" id="PTHR43399">
    <property type="entry name" value="SUBTILISIN-RELATED"/>
    <property type="match status" value="1"/>
</dbReference>
<feature type="domain" description="Peptidase S8/S53" evidence="6">
    <location>
        <begin position="127"/>
        <end position="318"/>
    </location>
</feature>
<protein>
    <submittedName>
        <fullName evidence="8">S8 family peptidase</fullName>
    </submittedName>
</protein>
<dbReference type="PROSITE" id="PS00137">
    <property type="entry name" value="SUBTILASE_HIS"/>
    <property type="match status" value="1"/>
</dbReference>
<dbReference type="Pfam" id="PF18425">
    <property type="entry name" value="CspB_prodomain"/>
    <property type="match status" value="1"/>
</dbReference>
<dbReference type="InterPro" id="IPR022398">
    <property type="entry name" value="Peptidase_S8_His-AS"/>
</dbReference>
<organism evidence="8 9">
    <name type="scientific">Roseburia yibonii</name>
    <dbReference type="NCBI Taxonomy" id="2763063"/>
    <lineage>
        <taxon>Bacteria</taxon>
        <taxon>Bacillati</taxon>
        <taxon>Bacillota</taxon>
        <taxon>Clostridia</taxon>
        <taxon>Lachnospirales</taxon>
        <taxon>Lachnospiraceae</taxon>
        <taxon>Roseburia</taxon>
    </lineage>
</organism>
<feature type="domain" description="Csp protease B prodomain" evidence="7">
    <location>
        <begin position="8"/>
        <end position="96"/>
    </location>
</feature>
<dbReference type="Pfam" id="PF00082">
    <property type="entry name" value="Peptidase_S8"/>
    <property type="match status" value="2"/>
</dbReference>
<dbReference type="InterPro" id="IPR036852">
    <property type="entry name" value="Peptidase_S8/S53_dom_sf"/>
</dbReference>
<dbReference type="Gene3D" id="3.30.70.2980">
    <property type="match status" value="1"/>
</dbReference>
<reference evidence="8 9" key="1">
    <citation type="submission" date="2020-08" db="EMBL/GenBank/DDBJ databases">
        <title>Genome public.</title>
        <authorList>
            <person name="Liu C."/>
            <person name="Sun Q."/>
        </authorList>
    </citation>
    <scope>NUCLEOTIDE SEQUENCE [LARGE SCALE GENOMIC DNA]</scope>
    <source>
        <strain evidence="8 9">BX0805</strain>
    </source>
</reference>
<evidence type="ECO:0000313" key="8">
    <source>
        <dbReference type="EMBL" id="MBC5754579.1"/>
    </source>
</evidence>
<feature type="domain" description="Peptidase S8/S53" evidence="6">
    <location>
        <begin position="461"/>
        <end position="584"/>
    </location>
</feature>
<dbReference type="InterPro" id="IPR023828">
    <property type="entry name" value="Peptidase_S8_Ser-AS"/>
</dbReference>
<keyword evidence="4 5" id="KW-0720">Serine protease</keyword>
<dbReference type="Proteomes" id="UP000621540">
    <property type="component" value="Unassembled WGS sequence"/>
</dbReference>
<dbReference type="EMBL" id="JACOQH010000008">
    <property type="protein sequence ID" value="MBC5754579.1"/>
    <property type="molecule type" value="Genomic_DNA"/>
</dbReference>
<dbReference type="InterPro" id="IPR015500">
    <property type="entry name" value="Peptidase_S8_subtilisin-rel"/>
</dbReference>